<dbReference type="SUPFAM" id="SSF55729">
    <property type="entry name" value="Acyl-CoA N-acyltransferases (Nat)"/>
    <property type="match status" value="1"/>
</dbReference>
<evidence type="ECO:0000259" key="1">
    <source>
        <dbReference type="PROSITE" id="PS51186"/>
    </source>
</evidence>
<proteinExistence type="predicted"/>
<dbReference type="AlphaFoldDB" id="A0A2T2X4W2"/>
<protein>
    <submittedName>
        <fullName evidence="2">N-acetyltransferase</fullName>
    </submittedName>
</protein>
<comment type="caution">
    <text evidence="2">The sequence shown here is derived from an EMBL/GenBank/DDBJ whole genome shotgun (WGS) entry which is preliminary data.</text>
</comment>
<dbReference type="InterPro" id="IPR016181">
    <property type="entry name" value="Acyl_CoA_acyltransferase"/>
</dbReference>
<dbReference type="Pfam" id="PF00583">
    <property type="entry name" value="Acetyltransf_1"/>
    <property type="match status" value="1"/>
</dbReference>
<feature type="domain" description="N-acetyltransferase" evidence="1">
    <location>
        <begin position="1"/>
        <end position="147"/>
    </location>
</feature>
<dbReference type="EMBL" id="PXYX01000002">
    <property type="protein sequence ID" value="PSR29540.1"/>
    <property type="molecule type" value="Genomic_DNA"/>
</dbReference>
<dbReference type="InterPro" id="IPR000182">
    <property type="entry name" value="GNAT_dom"/>
</dbReference>
<dbReference type="GO" id="GO:0016747">
    <property type="term" value="F:acyltransferase activity, transferring groups other than amino-acyl groups"/>
    <property type="evidence" value="ECO:0007669"/>
    <property type="project" value="InterPro"/>
</dbReference>
<dbReference type="PROSITE" id="PS51186">
    <property type="entry name" value="GNAT"/>
    <property type="match status" value="1"/>
</dbReference>
<keyword evidence="2" id="KW-0808">Transferase</keyword>
<reference evidence="2 3" key="1">
    <citation type="journal article" date="2014" name="BMC Genomics">
        <title>Comparison of environmental and isolate Sulfobacillus genomes reveals diverse carbon, sulfur, nitrogen, and hydrogen metabolisms.</title>
        <authorList>
            <person name="Justice N.B."/>
            <person name="Norman A."/>
            <person name="Brown C.T."/>
            <person name="Singh A."/>
            <person name="Thomas B.C."/>
            <person name="Banfield J.F."/>
        </authorList>
    </citation>
    <scope>NUCLEOTIDE SEQUENCE [LARGE SCALE GENOMIC DNA]</scope>
    <source>
        <strain evidence="2">AMDSBA5</strain>
    </source>
</reference>
<accession>A0A2T2X4W2</accession>
<evidence type="ECO:0000313" key="3">
    <source>
        <dbReference type="Proteomes" id="UP000242705"/>
    </source>
</evidence>
<gene>
    <name evidence="2" type="ORF">C7B47_02140</name>
</gene>
<organism evidence="2 3">
    <name type="scientific">Sulfobacillus thermosulfidooxidans</name>
    <dbReference type="NCBI Taxonomy" id="28034"/>
    <lineage>
        <taxon>Bacteria</taxon>
        <taxon>Bacillati</taxon>
        <taxon>Bacillota</taxon>
        <taxon>Clostridia</taxon>
        <taxon>Eubacteriales</taxon>
        <taxon>Clostridiales Family XVII. Incertae Sedis</taxon>
        <taxon>Sulfobacillus</taxon>
    </lineage>
</organism>
<dbReference type="Proteomes" id="UP000242705">
    <property type="component" value="Unassembled WGS sequence"/>
</dbReference>
<dbReference type="Gene3D" id="3.40.630.30">
    <property type="match status" value="1"/>
</dbReference>
<sequence>MKHLVEVYNSNPRFIATHLGRHKVRCQWLMDEIYSMNQAGFWSCKIINKASHHIIGLLEFKMGIESYLSLLMMHHNHAHQGLGQQIYQGMEDYVISHGTRSIRIDVVKGYDDGVTNFWLRNGFHVAYDISLTWENMSLPAVVMKKSV</sequence>
<evidence type="ECO:0000313" key="2">
    <source>
        <dbReference type="EMBL" id="PSR29540.1"/>
    </source>
</evidence>
<name>A0A2T2X4W2_SULTH</name>